<evidence type="ECO:0000313" key="2">
    <source>
        <dbReference type="EMBL" id="KAG2643973.1"/>
    </source>
</evidence>
<gene>
    <name evidence="2" type="ORF">PVAP13_2KG369800</name>
</gene>
<proteinExistence type="predicted"/>
<dbReference type="Proteomes" id="UP000823388">
    <property type="component" value="Chromosome 2K"/>
</dbReference>
<feature type="region of interest" description="Disordered" evidence="1">
    <location>
        <begin position="37"/>
        <end position="60"/>
    </location>
</feature>
<dbReference type="PANTHER" id="PTHR18868">
    <property type="entry name" value="OS07G0665300 PROTEIN-RELATED"/>
    <property type="match status" value="1"/>
</dbReference>
<dbReference type="Pfam" id="PF13365">
    <property type="entry name" value="Trypsin_2"/>
    <property type="match status" value="1"/>
</dbReference>
<dbReference type="PANTHER" id="PTHR18868:SF28">
    <property type="entry name" value="PEPTIDASE S1 DOMAIN-CONTAINING PROTEIN"/>
    <property type="match status" value="1"/>
</dbReference>
<dbReference type="AlphaFoldDB" id="A0A8T0WH57"/>
<dbReference type="InterPro" id="IPR009003">
    <property type="entry name" value="Peptidase_S1_PA"/>
</dbReference>
<dbReference type="EMBL" id="CM029039">
    <property type="protein sequence ID" value="KAG2643973.1"/>
    <property type="molecule type" value="Genomic_DNA"/>
</dbReference>
<reference evidence="2" key="1">
    <citation type="submission" date="2020-05" db="EMBL/GenBank/DDBJ databases">
        <title>WGS assembly of Panicum virgatum.</title>
        <authorList>
            <person name="Lovell J.T."/>
            <person name="Jenkins J."/>
            <person name="Shu S."/>
            <person name="Juenger T.E."/>
            <person name="Schmutz J."/>
        </authorList>
    </citation>
    <scope>NUCLEOTIDE SEQUENCE</scope>
    <source>
        <strain evidence="2">AP13</strain>
    </source>
</reference>
<dbReference type="OrthoDB" id="674967at2759"/>
<dbReference type="Gene3D" id="2.40.10.120">
    <property type="match status" value="1"/>
</dbReference>
<dbReference type="SUPFAM" id="SSF50494">
    <property type="entry name" value="Trypsin-like serine proteases"/>
    <property type="match status" value="1"/>
</dbReference>
<keyword evidence="3" id="KW-1185">Reference proteome</keyword>
<comment type="caution">
    <text evidence="2">The sequence shown here is derived from an EMBL/GenBank/DDBJ whole genome shotgun (WGS) entry which is preliminary data.</text>
</comment>
<protein>
    <submittedName>
        <fullName evidence="2">Uncharacterized protein</fullName>
    </submittedName>
</protein>
<evidence type="ECO:0000256" key="1">
    <source>
        <dbReference type="SAM" id="MobiDB-lite"/>
    </source>
</evidence>
<accession>A0A8T0WH57</accession>
<evidence type="ECO:0000313" key="3">
    <source>
        <dbReference type="Proteomes" id="UP000823388"/>
    </source>
</evidence>
<organism evidence="2 3">
    <name type="scientific">Panicum virgatum</name>
    <name type="common">Blackwell switchgrass</name>
    <dbReference type="NCBI Taxonomy" id="38727"/>
    <lineage>
        <taxon>Eukaryota</taxon>
        <taxon>Viridiplantae</taxon>
        <taxon>Streptophyta</taxon>
        <taxon>Embryophyta</taxon>
        <taxon>Tracheophyta</taxon>
        <taxon>Spermatophyta</taxon>
        <taxon>Magnoliopsida</taxon>
        <taxon>Liliopsida</taxon>
        <taxon>Poales</taxon>
        <taxon>Poaceae</taxon>
        <taxon>PACMAD clade</taxon>
        <taxon>Panicoideae</taxon>
        <taxon>Panicodae</taxon>
        <taxon>Paniceae</taxon>
        <taxon>Panicinae</taxon>
        <taxon>Panicum</taxon>
        <taxon>Panicum sect. Hiantes</taxon>
    </lineage>
</organism>
<sequence>MTAKTLKKRGAIDCTRGLSREQRSISRNLKKIESLLTSSCSDGPKSSSDDMKGSGTSIKPKLLSDTEKCIMRLAKQMLKHDENHRRLVDAEQKRCAARAAQFDMLPERVVSKTPFEEKPFGHLVQPGMTFYDANANHMQYVSSTVVSLALFDGDEMLFACSGIPLPFDTATQLILTRIVTSACLVREFNLKRNRDDKLRVEVCLPNGTSTLGFLGLYDDDIAIVTSLGCLEVVPLDLDYKSVPVSSDDHVIAVGRVFSSYSLWALDGVPCTECSNTWVSSTSDTTKAVLGGPLIQNNVESKGRLLGMNLDLNHDDKRYTFLPLGSLKERLEHFQILNPKVIDFHNYSLPKGVSRIIPSGFMSVINQLKALGYPLPPPLVLELNGHLLNTFEGCFGESYAWKGYSPGCIPSVSKGFVWSRLTKNVLDKISRRVVSLASFNEGIRFFACTGLLIKLCGHTFILTSASLVRNDDEGDIDNNLKIEVFLPPNQRRSGKLEVYNLNYNIAIISVAKQFFRACAEDIFKTNPSSEKAYLQLISNEHMKSSQKVIAVGRDACEGLLMGTIGEVKPTNEDSKLNCEELRLSTCEINKAGIGGPLIDLGGRFVGMNFYDGRRVTPFLPKSKIVEVVTAADVLLEYFGYGLPHHIVPLDDGWPTKKNRWLVPPPYWYHGELDVDADDIPVFMGRQLQVGTSKY</sequence>
<name>A0A8T0WH57_PANVG</name>